<keyword evidence="1" id="KW-1133">Transmembrane helix</keyword>
<organism evidence="2 3">
    <name type="scientific">Klebsiella pasteurii</name>
    <dbReference type="NCBI Taxonomy" id="2587529"/>
    <lineage>
        <taxon>Bacteria</taxon>
        <taxon>Pseudomonadati</taxon>
        <taxon>Pseudomonadota</taxon>
        <taxon>Gammaproteobacteria</taxon>
        <taxon>Enterobacterales</taxon>
        <taxon>Enterobacteriaceae</taxon>
        <taxon>Klebsiella/Raoultella group</taxon>
        <taxon>Klebsiella</taxon>
    </lineage>
</organism>
<keyword evidence="1" id="KW-0812">Transmembrane</keyword>
<feature type="transmembrane region" description="Helical" evidence="1">
    <location>
        <begin position="153"/>
        <end position="176"/>
    </location>
</feature>
<accession>A0ABT5CU56</accession>
<evidence type="ECO:0000313" key="3">
    <source>
        <dbReference type="Proteomes" id="UP001221816"/>
    </source>
</evidence>
<keyword evidence="3" id="KW-1185">Reference proteome</keyword>
<gene>
    <name evidence="2" type="ORF">PIK62_18320</name>
</gene>
<proteinExistence type="predicted"/>
<dbReference type="RefSeq" id="WP_097365546.1">
    <property type="nucleotide sequence ID" value="NZ_JAQNDH010000012.1"/>
</dbReference>
<dbReference type="Proteomes" id="UP001221816">
    <property type="component" value="Unassembled WGS sequence"/>
</dbReference>
<keyword evidence="1" id="KW-0472">Membrane</keyword>
<evidence type="ECO:0000256" key="1">
    <source>
        <dbReference type="SAM" id="Phobius"/>
    </source>
</evidence>
<comment type="caution">
    <text evidence="2">The sequence shown here is derived from an EMBL/GenBank/DDBJ whole genome shotgun (WGS) entry which is preliminary data.</text>
</comment>
<dbReference type="EMBL" id="JAQNDI010000011">
    <property type="protein sequence ID" value="MDC0694553.1"/>
    <property type="molecule type" value="Genomic_DNA"/>
</dbReference>
<reference evidence="2 3" key="1">
    <citation type="submission" date="2023-01" db="EMBL/GenBank/DDBJ databases">
        <authorList>
            <person name="Dale J."/>
        </authorList>
    </citation>
    <scope>NUCLEOTIDE SEQUENCE [LARGE SCALE GENOMIC DNA]</scope>
    <source>
        <strain evidence="2 3">2022EL-01098</strain>
    </source>
</reference>
<feature type="transmembrane region" description="Helical" evidence="1">
    <location>
        <begin position="182"/>
        <end position="204"/>
    </location>
</feature>
<name>A0ABT5CU56_9ENTR</name>
<evidence type="ECO:0000313" key="2">
    <source>
        <dbReference type="EMBL" id="MDC0694553.1"/>
    </source>
</evidence>
<feature type="transmembrane region" description="Helical" evidence="1">
    <location>
        <begin position="119"/>
        <end position="141"/>
    </location>
</feature>
<sequence length="365" mass="38754">MALPFIILGVAAAATAFGGKKAYDGYQKKSEADDVLAGAQRRFNLFKESFEAVEKRTSEKLAELGEAELEVGKNFDEFNTIAVDLLERLAKDGHKDLKLTVPKHSINKIQSLAISATEYLTTVVGAGVSGAAAGFAVYSGVMAFAAASTGTPIAALSGVAAYNATMAAIGGGSLAAGGWGMAGGAMVLGGAVVAPLIAIAGWAYDNHAEKALNNAYKSSREVNSAVEKMKAAEAHLTRVQKYVESIYESIIRMHAVFVQQYFEPLKAMHALISERRQKNITTNIDEPEEILTLIDHGYLLAGIMTDVIITPLFKPVTNENGEAVIEDGVIQLQTDSNGMNLLNKEALDKQLTTSASGFDAFSSRI</sequence>
<protein>
    <submittedName>
        <fullName evidence="2">Chemotaxis protein</fullName>
    </submittedName>
</protein>